<dbReference type="Proteomes" id="UP000310121">
    <property type="component" value="Unassembled WGS sequence"/>
</dbReference>
<gene>
    <name evidence="2" type="ORF">D6C90_06679</name>
    <name evidence="1" type="ORF">D6D12_00418</name>
</gene>
<dbReference type="EMBL" id="QZBN01000723">
    <property type="protein sequence ID" value="THZ37537.1"/>
    <property type="molecule type" value="Genomic_DNA"/>
</dbReference>
<sequence>MASQSAVPDIVDDSRPQILLLSLDFESYQDQIYDSLWTKLSNQARVQRSKQAAPTIRYLTTNNPTAILITDAGIMDPANIDVVKALKTYITNGGTAILCCSCSSFMNPSKADRFFTTYFSLPWKFGNYERTDVYLREEVAVRHLPLGSKGLEHLPRSYSQKAVFLKNVSEEGIIYSPREDSVTQSRVFAPRAADTEQTPVAWVGIEKGWLGYVGDVNGEEGSDAVILAMCGLSASG</sequence>
<name>A0A4S9UIN8_AURPU</name>
<evidence type="ECO:0000313" key="1">
    <source>
        <dbReference type="EMBL" id="THX35034.1"/>
    </source>
</evidence>
<dbReference type="EMBL" id="QZAT01000003">
    <property type="protein sequence ID" value="THX35034.1"/>
    <property type="molecule type" value="Genomic_DNA"/>
</dbReference>
<protein>
    <submittedName>
        <fullName evidence="2">Uncharacterized protein</fullName>
    </submittedName>
</protein>
<dbReference type="Proteomes" id="UP000310374">
    <property type="component" value="Unassembled WGS sequence"/>
</dbReference>
<evidence type="ECO:0000313" key="2">
    <source>
        <dbReference type="EMBL" id="THZ37537.1"/>
    </source>
</evidence>
<reference evidence="3 4" key="1">
    <citation type="submission" date="2018-10" db="EMBL/GenBank/DDBJ databases">
        <title>Fifty Aureobasidium pullulans genomes reveal a recombining polyextremotolerant generalist.</title>
        <authorList>
            <person name="Gostincar C."/>
            <person name="Turk M."/>
            <person name="Zajc J."/>
            <person name="Gunde-Cimerman N."/>
        </authorList>
    </citation>
    <scope>NUCLEOTIDE SEQUENCE [LARGE SCALE GENOMIC DNA]</scope>
    <source>
        <strain evidence="1 4">EXF-10081</strain>
        <strain evidence="2 3">EXF-3844</strain>
    </source>
</reference>
<accession>A0A4S9UIN8</accession>
<proteinExistence type="predicted"/>
<evidence type="ECO:0000313" key="4">
    <source>
        <dbReference type="Proteomes" id="UP000310374"/>
    </source>
</evidence>
<dbReference type="AlphaFoldDB" id="A0A4S9UIN8"/>
<evidence type="ECO:0000313" key="3">
    <source>
        <dbReference type="Proteomes" id="UP000310121"/>
    </source>
</evidence>
<comment type="caution">
    <text evidence="2">The sequence shown here is derived from an EMBL/GenBank/DDBJ whole genome shotgun (WGS) entry which is preliminary data.</text>
</comment>
<organism evidence="2 3">
    <name type="scientific">Aureobasidium pullulans</name>
    <name type="common">Black yeast</name>
    <name type="synonym">Pullularia pullulans</name>
    <dbReference type="NCBI Taxonomy" id="5580"/>
    <lineage>
        <taxon>Eukaryota</taxon>
        <taxon>Fungi</taxon>
        <taxon>Dikarya</taxon>
        <taxon>Ascomycota</taxon>
        <taxon>Pezizomycotina</taxon>
        <taxon>Dothideomycetes</taxon>
        <taxon>Dothideomycetidae</taxon>
        <taxon>Dothideales</taxon>
        <taxon>Saccotheciaceae</taxon>
        <taxon>Aureobasidium</taxon>
    </lineage>
</organism>